<keyword evidence="1" id="KW-0378">Hydrolase</keyword>
<evidence type="ECO:0000256" key="2">
    <source>
        <dbReference type="ARBA" id="ARBA00023295"/>
    </source>
</evidence>
<dbReference type="SUPFAM" id="SSF51445">
    <property type="entry name" value="(Trans)glycosidases"/>
    <property type="match status" value="1"/>
</dbReference>
<feature type="signal peptide" evidence="3">
    <location>
        <begin position="1"/>
        <end position="24"/>
    </location>
</feature>
<dbReference type="Proteomes" id="UP000657385">
    <property type="component" value="Unassembled WGS sequence"/>
</dbReference>
<organism evidence="5 6">
    <name type="scientific">Streptacidiphilus fuscans</name>
    <dbReference type="NCBI Taxonomy" id="2789292"/>
    <lineage>
        <taxon>Bacteria</taxon>
        <taxon>Bacillati</taxon>
        <taxon>Actinomycetota</taxon>
        <taxon>Actinomycetes</taxon>
        <taxon>Kitasatosporales</taxon>
        <taxon>Streptomycetaceae</taxon>
        <taxon>Streptacidiphilus</taxon>
    </lineage>
</organism>
<dbReference type="EMBL" id="JADPRT010000005">
    <property type="protein sequence ID" value="MBF9069145.1"/>
    <property type="molecule type" value="Genomic_DNA"/>
</dbReference>
<gene>
    <name evidence="5" type="ORF">I2501_14060</name>
</gene>
<dbReference type="GO" id="GO:0009341">
    <property type="term" value="C:beta-galactosidase complex"/>
    <property type="evidence" value="ECO:0007669"/>
    <property type="project" value="InterPro"/>
</dbReference>
<proteinExistence type="predicted"/>
<feature type="domain" description="Glycoside hydrolase family 42 N-terminal" evidence="4">
    <location>
        <begin position="70"/>
        <end position="271"/>
    </location>
</feature>
<evidence type="ECO:0000256" key="1">
    <source>
        <dbReference type="ARBA" id="ARBA00022801"/>
    </source>
</evidence>
<dbReference type="Pfam" id="PF02449">
    <property type="entry name" value="Glyco_hydro_42"/>
    <property type="match status" value="1"/>
</dbReference>
<dbReference type="InterPro" id="IPR013529">
    <property type="entry name" value="Glyco_hydro_42_N"/>
</dbReference>
<dbReference type="GO" id="GO:0005975">
    <property type="term" value="P:carbohydrate metabolic process"/>
    <property type="evidence" value="ECO:0007669"/>
    <property type="project" value="InterPro"/>
</dbReference>
<accession>A0A931B0Y5</accession>
<feature type="chain" id="PRO_5038909731" evidence="3">
    <location>
        <begin position="25"/>
        <end position="760"/>
    </location>
</feature>
<keyword evidence="2" id="KW-0326">Glycosidase</keyword>
<dbReference type="AlphaFoldDB" id="A0A931B0Y5"/>
<dbReference type="InterPro" id="IPR017853">
    <property type="entry name" value="GH"/>
</dbReference>
<name>A0A931B0Y5_9ACTN</name>
<evidence type="ECO:0000256" key="3">
    <source>
        <dbReference type="SAM" id="SignalP"/>
    </source>
</evidence>
<evidence type="ECO:0000313" key="6">
    <source>
        <dbReference type="Proteomes" id="UP000657385"/>
    </source>
</evidence>
<evidence type="ECO:0000259" key="4">
    <source>
        <dbReference type="Pfam" id="PF02449"/>
    </source>
</evidence>
<dbReference type="Gene3D" id="3.20.20.80">
    <property type="entry name" value="Glycosidases"/>
    <property type="match status" value="1"/>
</dbReference>
<keyword evidence="3" id="KW-0732">Signal</keyword>
<evidence type="ECO:0000313" key="5">
    <source>
        <dbReference type="EMBL" id="MBF9069145.1"/>
    </source>
</evidence>
<comment type="caution">
    <text evidence="5">The sequence shown here is derived from an EMBL/GenBank/DDBJ whole genome shotgun (WGS) entry which is preliminary data.</text>
</comment>
<sequence length="760" mass="79340">MLRTVRRGAIPLLCCAAIATTVFATTTANASSTPTRAEPTKHGAAGPSTYWATQFQFDDNGTPWTTATFAELKSKGIDRAEINMPWSKIEPSRGTFDFSELDQELAAAAAEGVKLVPVFWSSGWRGSPATWITDFEVTDTGAKGVAPAWWDLAQQQDYFTYVTSTLTHIANNAGFGGAFMDYGHTDAQWLESSGSGGWAPADIAYFRTSWLPATYGSIAAFNAKNGTTYGSFDQVPAAVPGAPLAGVYQAFRQWSVQDTYDRLTAAARRITSAPLYYYFGGHISNAPQLGNLPDVFFTLARKYDVTVVEDAANSNGLSLLFGSLGRAYGVKVAQEWTVTADDSLLPSEAALWLSDYAMTLPDGGGEDFFIHDGTSKDVVGFPIYTSWLPVLQKLSGSYPTQPVAVYIDYSQARGNTGGGSLSGVENSINALWSGYQAGFAVVTSEEIADHADSLSHYRAVLPMNGVDANLTAYQKSGGKLLTSGSQLSGYAPAYASLTSQHALQVVPATAADHRSAQLTLAEVNPSFGYTGSVTLHPNGLGLVPGTYHVVDALTGKAPGQTSLADGSVCVPVTMASAALDQWSMLPGAAPAGTPVPASCPVTSGGATSISGTAGQTGGGVKFLSVGSTGQGADGNLTAVTQGGRAAYQTWTSAQSGATPANMYLQLDPTSQVAQAATVTMNVTYWSVAGQGFQVQYDAPGNAYFAGPTVAGSGTGSWQTATVTLTGAQFDELQNLSADLRLSVTDPTKPLDVSSVTLSVG</sequence>
<dbReference type="RefSeq" id="WP_196194311.1">
    <property type="nucleotide sequence ID" value="NZ_JADPRT010000005.1"/>
</dbReference>
<protein>
    <submittedName>
        <fullName evidence="5">Beta-galactosidase</fullName>
    </submittedName>
</protein>
<keyword evidence="6" id="KW-1185">Reference proteome</keyword>
<dbReference type="GO" id="GO:0004565">
    <property type="term" value="F:beta-galactosidase activity"/>
    <property type="evidence" value="ECO:0007669"/>
    <property type="project" value="InterPro"/>
</dbReference>
<reference evidence="5" key="1">
    <citation type="submission" date="2020-11" db="EMBL/GenBank/DDBJ databases">
        <title>Isolation and identification of active actinomycetes.</title>
        <authorList>
            <person name="Yu B."/>
        </authorList>
    </citation>
    <scope>NUCLEOTIDE SEQUENCE</scope>
    <source>
        <strain evidence="5">NEAU-YB345</strain>
    </source>
</reference>